<dbReference type="RefSeq" id="WP_015708047.1">
    <property type="nucleotide sequence ID" value="NC_015578.1"/>
</dbReference>
<dbReference type="InterPro" id="IPR050319">
    <property type="entry name" value="ABC_transp_ATP-bind"/>
</dbReference>
<reference evidence="7" key="1">
    <citation type="submission" date="2009-12" db="EMBL/GenBank/DDBJ databases">
        <title>Complete sequence of Treponema primitia strain ZAS-2.</title>
        <authorList>
            <person name="Tetu S.G."/>
            <person name="Matson E."/>
            <person name="Ren Q."/>
            <person name="Seshadri R."/>
            <person name="Elbourne L."/>
            <person name="Hassan K.A."/>
            <person name="Durkin A."/>
            <person name="Radune D."/>
            <person name="Mohamoud Y."/>
            <person name="Shay R."/>
            <person name="Jin S."/>
            <person name="Zhang X."/>
            <person name="Lucey K."/>
            <person name="Ballor N.R."/>
            <person name="Ottesen E."/>
            <person name="Rosenthal R."/>
            <person name="Allen A."/>
            <person name="Leadbetter J.R."/>
            <person name="Paulsen I.T."/>
        </authorList>
    </citation>
    <scope>NUCLEOTIDE SEQUENCE [LARGE SCALE GENOMIC DNA]</scope>
    <source>
        <strain evidence="7">ATCC BAA-887 / DSM 12427 / ZAS-2</strain>
    </source>
</reference>
<keyword evidence="7" id="KW-1185">Reference proteome</keyword>
<dbReference type="STRING" id="545694.TREPR_2127"/>
<evidence type="ECO:0000313" key="6">
    <source>
        <dbReference type="EMBL" id="AEF86332.1"/>
    </source>
</evidence>
<protein>
    <submittedName>
        <fullName evidence="6">Oligopeptide transport ATP-binding protein AppF</fullName>
    </submittedName>
</protein>
<reference evidence="6 7" key="2">
    <citation type="journal article" date="2011" name="ISME J.">
        <title>RNA-seq reveals cooperative metabolic interactions between two termite-gut spirochete species in co-culture.</title>
        <authorList>
            <person name="Rosenthal A.Z."/>
            <person name="Matson E.G."/>
            <person name="Eldar A."/>
            <person name="Leadbetter J.R."/>
        </authorList>
    </citation>
    <scope>NUCLEOTIDE SEQUENCE [LARGE SCALE GENOMIC DNA]</scope>
    <source>
        <strain evidence="7">ATCC BAA-887 / DSM 12427 / ZAS-2</strain>
    </source>
</reference>
<dbReference type="NCBIfam" id="TIGR01727">
    <property type="entry name" value="oligo_HPY"/>
    <property type="match status" value="1"/>
</dbReference>
<dbReference type="PROSITE" id="PS50893">
    <property type="entry name" value="ABC_TRANSPORTER_2"/>
    <property type="match status" value="1"/>
</dbReference>
<feature type="domain" description="ABC transporter" evidence="5">
    <location>
        <begin position="8"/>
        <end position="256"/>
    </location>
</feature>
<dbReference type="HOGENOM" id="CLU_000604_1_23_12"/>
<dbReference type="SUPFAM" id="SSF52540">
    <property type="entry name" value="P-loop containing nucleoside triphosphate hydrolases"/>
    <property type="match status" value="1"/>
</dbReference>
<dbReference type="InterPro" id="IPR003593">
    <property type="entry name" value="AAA+_ATPase"/>
</dbReference>
<dbReference type="AlphaFoldDB" id="F5YJ67"/>
<keyword evidence="4 6" id="KW-0067">ATP-binding</keyword>
<gene>
    <name evidence="6" type="ordered locus">TREPR_2127</name>
</gene>
<dbReference type="InterPro" id="IPR003439">
    <property type="entry name" value="ABC_transporter-like_ATP-bd"/>
</dbReference>
<name>F5YJ67_TREPZ</name>
<dbReference type="InterPro" id="IPR017871">
    <property type="entry name" value="ABC_transporter-like_CS"/>
</dbReference>
<dbReference type="Proteomes" id="UP000009223">
    <property type="component" value="Chromosome"/>
</dbReference>
<dbReference type="CDD" id="cd03257">
    <property type="entry name" value="ABC_NikE_OppD_transporters"/>
    <property type="match status" value="1"/>
</dbReference>
<dbReference type="KEGG" id="tpi:TREPR_2127"/>
<keyword evidence="2" id="KW-0813">Transport</keyword>
<dbReference type="EMBL" id="CP001843">
    <property type="protein sequence ID" value="AEF86332.1"/>
    <property type="molecule type" value="Genomic_DNA"/>
</dbReference>
<dbReference type="InterPro" id="IPR013563">
    <property type="entry name" value="Oligopep_ABC_C"/>
</dbReference>
<comment type="similarity">
    <text evidence="1">Belongs to the ABC transporter superfamily.</text>
</comment>
<keyword evidence="3" id="KW-0547">Nucleotide-binding</keyword>
<dbReference type="PANTHER" id="PTHR43776">
    <property type="entry name" value="TRANSPORT ATP-BINDING PROTEIN"/>
    <property type="match status" value="1"/>
</dbReference>
<dbReference type="Pfam" id="PF08352">
    <property type="entry name" value="oligo_HPY"/>
    <property type="match status" value="1"/>
</dbReference>
<dbReference type="GO" id="GO:0016887">
    <property type="term" value="F:ATP hydrolysis activity"/>
    <property type="evidence" value="ECO:0007669"/>
    <property type="project" value="InterPro"/>
</dbReference>
<evidence type="ECO:0000256" key="3">
    <source>
        <dbReference type="ARBA" id="ARBA00022741"/>
    </source>
</evidence>
<dbReference type="GO" id="GO:0055085">
    <property type="term" value="P:transmembrane transport"/>
    <property type="evidence" value="ECO:0007669"/>
    <property type="project" value="UniProtKB-ARBA"/>
</dbReference>
<dbReference type="Pfam" id="PF00005">
    <property type="entry name" value="ABC_tran"/>
    <property type="match status" value="1"/>
</dbReference>
<accession>F5YJ67</accession>
<dbReference type="SMART" id="SM00382">
    <property type="entry name" value="AAA"/>
    <property type="match status" value="1"/>
</dbReference>
<organism evidence="6 7">
    <name type="scientific">Treponema primitia (strain ATCC BAA-887 / DSM 12427 / ZAS-2)</name>
    <dbReference type="NCBI Taxonomy" id="545694"/>
    <lineage>
        <taxon>Bacteria</taxon>
        <taxon>Pseudomonadati</taxon>
        <taxon>Spirochaetota</taxon>
        <taxon>Spirochaetia</taxon>
        <taxon>Spirochaetales</taxon>
        <taxon>Treponemataceae</taxon>
        <taxon>Treponema</taxon>
    </lineage>
</organism>
<evidence type="ECO:0000259" key="5">
    <source>
        <dbReference type="PROSITE" id="PS50893"/>
    </source>
</evidence>
<dbReference type="eggNOG" id="COG4608">
    <property type="taxonomic scope" value="Bacteria"/>
</dbReference>
<dbReference type="PANTHER" id="PTHR43776:SF7">
    <property type="entry name" value="D,D-DIPEPTIDE TRANSPORT ATP-BINDING PROTEIN DDPF-RELATED"/>
    <property type="match status" value="1"/>
</dbReference>
<dbReference type="InterPro" id="IPR027417">
    <property type="entry name" value="P-loop_NTPase"/>
</dbReference>
<dbReference type="GO" id="GO:0015833">
    <property type="term" value="P:peptide transport"/>
    <property type="evidence" value="ECO:0007669"/>
    <property type="project" value="InterPro"/>
</dbReference>
<evidence type="ECO:0000256" key="2">
    <source>
        <dbReference type="ARBA" id="ARBA00022448"/>
    </source>
</evidence>
<evidence type="ECO:0000313" key="7">
    <source>
        <dbReference type="Proteomes" id="UP000009223"/>
    </source>
</evidence>
<evidence type="ECO:0000256" key="1">
    <source>
        <dbReference type="ARBA" id="ARBA00005417"/>
    </source>
</evidence>
<dbReference type="Gene3D" id="3.40.50.300">
    <property type="entry name" value="P-loop containing nucleotide triphosphate hydrolases"/>
    <property type="match status" value="1"/>
</dbReference>
<proteinExistence type="inferred from homology"/>
<dbReference type="PROSITE" id="PS00211">
    <property type="entry name" value="ABC_TRANSPORTER_1"/>
    <property type="match status" value="1"/>
</dbReference>
<dbReference type="FunFam" id="3.40.50.300:FF:000016">
    <property type="entry name" value="Oligopeptide ABC transporter ATP-binding component"/>
    <property type="match status" value="1"/>
</dbReference>
<dbReference type="OrthoDB" id="337094at2"/>
<dbReference type="GO" id="GO:0005524">
    <property type="term" value="F:ATP binding"/>
    <property type="evidence" value="ECO:0007669"/>
    <property type="project" value="UniProtKB-KW"/>
</dbReference>
<evidence type="ECO:0000256" key="4">
    <source>
        <dbReference type="ARBA" id="ARBA00022840"/>
    </source>
</evidence>
<sequence length="323" mass="35769">MSNPEPLIKVQNLVKEFAIRRSLSPPLKLRAVNDVSFSIAPGETFGLVGESGCGKSTLGRTIMRLYDASSGTVSFSGANITALSGKALAPYQRRMQMIFQDPYSSLNPSMLVRDIIAEPLLLKSRLSKHECDEQIQDILVKVGMSPEDLRKYPHEFSGGQRQRISIARALIVQPEFVLCDEPISALDVSIQAQVVNLLEDLQQETGLTYLFVAHDLSMVRYISHRIGVMYMGELVEVSTARDIYQNPLHPYTRSLLAAIPIPNPRRARESPWKALEGEIPGSTEKIQGCAFASRCPEAAPACRQEHPVLRDTGDGHQVACLWV</sequence>